<feature type="compositionally biased region" description="Basic and acidic residues" evidence="1">
    <location>
        <begin position="35"/>
        <end position="44"/>
    </location>
</feature>
<dbReference type="EMBL" id="JALLPB020000120">
    <property type="protein sequence ID" value="KAL3817075.1"/>
    <property type="molecule type" value="Genomic_DNA"/>
</dbReference>
<comment type="caution">
    <text evidence="2">The sequence shown here is derived from an EMBL/GenBank/DDBJ whole genome shotgun (WGS) entry which is preliminary data.</text>
</comment>
<evidence type="ECO:0000313" key="2">
    <source>
        <dbReference type="EMBL" id="KAL3817075.1"/>
    </source>
</evidence>
<protein>
    <submittedName>
        <fullName evidence="2">Uncharacterized protein</fullName>
    </submittedName>
</protein>
<keyword evidence="3" id="KW-1185">Reference proteome</keyword>
<evidence type="ECO:0000256" key="1">
    <source>
        <dbReference type="SAM" id="MobiDB-lite"/>
    </source>
</evidence>
<feature type="region of interest" description="Disordered" evidence="1">
    <location>
        <begin position="181"/>
        <end position="202"/>
    </location>
</feature>
<gene>
    <name evidence="2" type="ORF">ACHAXA_000125</name>
</gene>
<sequence>MAQSSTQTLGGRYGRMLSSSLLALGSRDGPSRGYCEGREDDGGRKRPVGPEGDALILWRVDPTGQFWRTDASGVGRGGARAELELLRRVRLWMGEKRADATTTTDEEGPDGDMNGERRREVVVGQRGSVVDGMNDDDEYDIVNADVRAYLGTLSMNEALEVATDCLVNGILARRGKRRRRRRDALHAEDDDGRRDSEEGRRPSCELGLRRRVRAVIIQS</sequence>
<feature type="region of interest" description="Disordered" evidence="1">
    <location>
        <begin position="24"/>
        <end position="50"/>
    </location>
</feature>
<organism evidence="2 3">
    <name type="scientific">Cyclostephanos tholiformis</name>
    <dbReference type="NCBI Taxonomy" id="382380"/>
    <lineage>
        <taxon>Eukaryota</taxon>
        <taxon>Sar</taxon>
        <taxon>Stramenopiles</taxon>
        <taxon>Ochrophyta</taxon>
        <taxon>Bacillariophyta</taxon>
        <taxon>Coscinodiscophyceae</taxon>
        <taxon>Thalassiosirophycidae</taxon>
        <taxon>Stephanodiscales</taxon>
        <taxon>Stephanodiscaceae</taxon>
        <taxon>Cyclostephanos</taxon>
    </lineage>
</organism>
<dbReference type="Proteomes" id="UP001530377">
    <property type="component" value="Unassembled WGS sequence"/>
</dbReference>
<accession>A0ABD3RY16</accession>
<dbReference type="AlphaFoldDB" id="A0ABD3RY16"/>
<name>A0ABD3RY16_9STRA</name>
<reference evidence="2 3" key="1">
    <citation type="submission" date="2024-10" db="EMBL/GenBank/DDBJ databases">
        <title>Updated reference genomes for cyclostephanoid diatoms.</title>
        <authorList>
            <person name="Roberts W.R."/>
            <person name="Alverson A.J."/>
        </authorList>
    </citation>
    <scope>NUCLEOTIDE SEQUENCE [LARGE SCALE GENOMIC DNA]</scope>
    <source>
        <strain evidence="2 3">AJA228-03</strain>
    </source>
</reference>
<proteinExistence type="predicted"/>
<feature type="compositionally biased region" description="Basic and acidic residues" evidence="1">
    <location>
        <begin position="184"/>
        <end position="202"/>
    </location>
</feature>
<evidence type="ECO:0000313" key="3">
    <source>
        <dbReference type="Proteomes" id="UP001530377"/>
    </source>
</evidence>